<sequence length="109" mass="11500">MDNGLYAVHFRAAGDEGTGVVAISDGSVNGGDRSHYYQGKLEQNGQETRATLAVSQYNPAYDSIFGSAGNFEVEVSGPSSEKGFELTGSIKGNPSQKVNISGHYLKPLV</sequence>
<gene>
    <name evidence="1" type="ORF">HZS81_07030</name>
</gene>
<name>A0A7Z0LKA8_9GAMM</name>
<dbReference type="Gene3D" id="2.40.128.380">
    <property type="entry name" value="T3SS negative regulator GrlR"/>
    <property type="match status" value="1"/>
</dbReference>
<dbReference type="Proteomes" id="UP000586119">
    <property type="component" value="Unassembled WGS sequence"/>
</dbReference>
<proteinExistence type="predicted"/>
<dbReference type="RefSeq" id="WP_179929843.1">
    <property type="nucleotide sequence ID" value="NZ_JACCDF010000004.1"/>
</dbReference>
<dbReference type="InterPro" id="IPR043019">
    <property type="entry name" value="GrlR_sf"/>
</dbReference>
<organism evidence="1 2">
    <name type="scientific">Vreelandella salicampi</name>
    <dbReference type="NCBI Taxonomy" id="1449798"/>
    <lineage>
        <taxon>Bacteria</taxon>
        <taxon>Pseudomonadati</taxon>
        <taxon>Pseudomonadota</taxon>
        <taxon>Gammaproteobacteria</taxon>
        <taxon>Oceanospirillales</taxon>
        <taxon>Halomonadaceae</taxon>
        <taxon>Vreelandella</taxon>
    </lineage>
</organism>
<evidence type="ECO:0008006" key="3">
    <source>
        <dbReference type="Google" id="ProtNLM"/>
    </source>
</evidence>
<dbReference type="AlphaFoldDB" id="A0A7Z0LKA8"/>
<dbReference type="EMBL" id="JACCDF010000004">
    <property type="protein sequence ID" value="NYS60515.1"/>
    <property type="molecule type" value="Genomic_DNA"/>
</dbReference>
<dbReference type="InterPro" id="IPR032417">
    <property type="entry name" value="GrlR"/>
</dbReference>
<comment type="caution">
    <text evidence="1">The sequence shown here is derived from an EMBL/GenBank/DDBJ whole genome shotgun (WGS) entry which is preliminary data.</text>
</comment>
<keyword evidence="2" id="KW-1185">Reference proteome</keyword>
<reference evidence="1 2" key="1">
    <citation type="journal article" date="2015" name="Int. J. Syst. Evol. Microbiol.">
        <title>Halomonas salicampi sp. nov., a halotolerant and alkalitolerant bacterium isolated from a saltern soil.</title>
        <authorList>
            <person name="Lee J.C."/>
            <person name="Kim Y.S."/>
            <person name="Yun B.S."/>
            <person name="Whang K.S."/>
        </authorList>
    </citation>
    <scope>NUCLEOTIDE SEQUENCE [LARGE SCALE GENOMIC DNA]</scope>
    <source>
        <strain evidence="1 2">BH103</strain>
    </source>
</reference>
<accession>A0A7Z0LKA8</accession>
<protein>
    <recommendedName>
        <fullName evidence="3">T3SS negative regulator,GrlR</fullName>
    </recommendedName>
</protein>
<evidence type="ECO:0000313" key="1">
    <source>
        <dbReference type="EMBL" id="NYS60515.1"/>
    </source>
</evidence>
<evidence type="ECO:0000313" key="2">
    <source>
        <dbReference type="Proteomes" id="UP000586119"/>
    </source>
</evidence>
<dbReference type="Pfam" id="PF16518">
    <property type="entry name" value="GrlR"/>
    <property type="match status" value="1"/>
</dbReference>